<dbReference type="SUPFAM" id="SSF51316">
    <property type="entry name" value="Mss4-like"/>
    <property type="match status" value="1"/>
</dbReference>
<dbReference type="InParanoid" id="K3X944"/>
<reference evidence="8" key="2">
    <citation type="submission" date="2010-04" db="EMBL/GenBank/DDBJ databases">
        <authorList>
            <person name="Buell R."/>
            <person name="Hamilton J."/>
            <person name="Hostetler J."/>
        </authorList>
    </citation>
    <scope>NUCLEOTIDE SEQUENCE [LARGE SCALE GENOMIC DNA]</scope>
    <source>
        <strain evidence="8">DAOM:BR144</strain>
    </source>
</reference>
<evidence type="ECO:0000256" key="3">
    <source>
        <dbReference type="ARBA" id="ARBA00022833"/>
    </source>
</evidence>
<dbReference type="HOGENOM" id="CLU_031040_8_1_1"/>
<dbReference type="STRING" id="431595.K3X944"/>
<dbReference type="Gene3D" id="2.170.150.20">
    <property type="entry name" value="Peptide methionine sulfoxide reductase"/>
    <property type="match status" value="1"/>
</dbReference>
<evidence type="ECO:0000256" key="2">
    <source>
        <dbReference type="ARBA" id="ARBA00022723"/>
    </source>
</evidence>
<dbReference type="PANTHER" id="PTHR46081:SF8">
    <property type="entry name" value="PEPTIDE METHIONINE SULFOXIDE REDUCTASE 2"/>
    <property type="match status" value="1"/>
</dbReference>
<evidence type="ECO:0000313" key="7">
    <source>
        <dbReference type="EnsemblProtists" id="PYU1_T013743"/>
    </source>
</evidence>
<keyword evidence="3 5" id="KW-0862">Zinc</keyword>
<dbReference type="eggNOG" id="KOG0856">
    <property type="taxonomic scope" value="Eukaryota"/>
</dbReference>
<comment type="cofactor">
    <cofactor evidence="5">
        <name>Zn(2+)</name>
        <dbReference type="ChEBI" id="CHEBI:29105"/>
    </cofactor>
    <text evidence="5">Binds 1 zinc ion per subunit.</text>
</comment>
<reference evidence="7" key="3">
    <citation type="submission" date="2015-02" db="UniProtKB">
        <authorList>
            <consortium name="EnsemblProtists"/>
        </authorList>
    </citation>
    <scope>IDENTIFICATION</scope>
    <source>
        <strain evidence="7">DAOM BR144</strain>
    </source>
</reference>
<dbReference type="AlphaFoldDB" id="K3X944"/>
<dbReference type="PANTHER" id="PTHR46081">
    <property type="entry name" value="PEPTIDE METHIONINE SULFOXIDE REDUCTASE 2"/>
    <property type="match status" value="1"/>
</dbReference>
<name>K3X944_GLOUD</name>
<dbReference type="InterPro" id="IPR002579">
    <property type="entry name" value="Met_Sox_Rdtase_MsrB_dom"/>
</dbReference>
<keyword evidence="4 5" id="KW-0560">Oxidoreductase</keyword>
<keyword evidence="8" id="KW-1185">Reference proteome</keyword>
<dbReference type="NCBIfam" id="TIGR00357">
    <property type="entry name" value="peptide-methionine (R)-S-oxide reductase MsrB"/>
    <property type="match status" value="1"/>
</dbReference>
<protein>
    <recommendedName>
        <fullName evidence="5">Peptide-methionine (R)-S-oxide reductase</fullName>
        <ecNumber evidence="5">1.8.4.12</ecNumber>
    </recommendedName>
</protein>
<dbReference type="EC" id="1.8.4.12" evidence="5"/>
<organism evidence="7 8">
    <name type="scientific">Globisporangium ultimum (strain ATCC 200006 / CBS 805.95 / DAOM BR144)</name>
    <name type="common">Pythium ultimum</name>
    <dbReference type="NCBI Taxonomy" id="431595"/>
    <lineage>
        <taxon>Eukaryota</taxon>
        <taxon>Sar</taxon>
        <taxon>Stramenopiles</taxon>
        <taxon>Oomycota</taxon>
        <taxon>Peronosporomycetes</taxon>
        <taxon>Pythiales</taxon>
        <taxon>Pythiaceae</taxon>
        <taxon>Globisporangium</taxon>
    </lineage>
</organism>
<comment type="catalytic activity">
    <reaction evidence="5">
        <text>L-methionyl-[protein] + [thioredoxin]-disulfide + H2O = L-methionyl-(R)-S-oxide-[protein] + [thioredoxin]-dithiol</text>
        <dbReference type="Rhea" id="RHEA:24164"/>
        <dbReference type="Rhea" id="RHEA-COMP:10698"/>
        <dbReference type="Rhea" id="RHEA-COMP:10700"/>
        <dbReference type="Rhea" id="RHEA-COMP:12313"/>
        <dbReference type="Rhea" id="RHEA-COMP:12314"/>
        <dbReference type="ChEBI" id="CHEBI:15377"/>
        <dbReference type="ChEBI" id="CHEBI:16044"/>
        <dbReference type="ChEBI" id="CHEBI:29950"/>
        <dbReference type="ChEBI" id="CHEBI:45764"/>
        <dbReference type="ChEBI" id="CHEBI:50058"/>
        <dbReference type="EC" id="1.8.4.12"/>
    </reaction>
</comment>
<dbReference type="InterPro" id="IPR028427">
    <property type="entry name" value="Met_Sox_Rdtase_MsrB"/>
</dbReference>
<feature type="domain" description="MsrB" evidence="6">
    <location>
        <begin position="12"/>
        <end position="135"/>
    </location>
</feature>
<evidence type="ECO:0000256" key="4">
    <source>
        <dbReference type="ARBA" id="ARBA00023002"/>
    </source>
</evidence>
<dbReference type="VEuPathDB" id="FungiDB:PYU1_G013714"/>
<reference evidence="8" key="1">
    <citation type="journal article" date="2010" name="Genome Biol.">
        <title>Genome sequence of the necrotrophic plant pathogen Pythium ultimum reveals original pathogenicity mechanisms and effector repertoire.</title>
        <authorList>
            <person name="Levesque C.A."/>
            <person name="Brouwer H."/>
            <person name="Cano L."/>
            <person name="Hamilton J.P."/>
            <person name="Holt C."/>
            <person name="Huitema E."/>
            <person name="Raffaele S."/>
            <person name="Robideau G.P."/>
            <person name="Thines M."/>
            <person name="Win J."/>
            <person name="Zerillo M.M."/>
            <person name="Beakes G.W."/>
            <person name="Boore J.L."/>
            <person name="Busam D."/>
            <person name="Dumas B."/>
            <person name="Ferriera S."/>
            <person name="Fuerstenberg S.I."/>
            <person name="Gachon C.M."/>
            <person name="Gaulin E."/>
            <person name="Govers F."/>
            <person name="Grenville-Briggs L."/>
            <person name="Horner N."/>
            <person name="Hostetler J."/>
            <person name="Jiang R.H."/>
            <person name="Johnson J."/>
            <person name="Krajaejun T."/>
            <person name="Lin H."/>
            <person name="Meijer H.J."/>
            <person name="Moore B."/>
            <person name="Morris P."/>
            <person name="Phuntmart V."/>
            <person name="Puiu D."/>
            <person name="Shetty J."/>
            <person name="Stajich J.E."/>
            <person name="Tripathy S."/>
            <person name="Wawra S."/>
            <person name="van West P."/>
            <person name="Whitty B.R."/>
            <person name="Coutinho P.M."/>
            <person name="Henrissat B."/>
            <person name="Martin F."/>
            <person name="Thomas P.D."/>
            <person name="Tyler B.M."/>
            <person name="De Vries R.P."/>
            <person name="Kamoun S."/>
            <person name="Yandell M."/>
            <person name="Tisserat N."/>
            <person name="Buell C.R."/>
        </authorList>
    </citation>
    <scope>NUCLEOTIDE SEQUENCE</scope>
    <source>
        <strain evidence="8">DAOM:BR144</strain>
    </source>
</reference>
<dbReference type="InterPro" id="IPR011057">
    <property type="entry name" value="Mss4-like_sf"/>
</dbReference>
<dbReference type="PROSITE" id="PS51790">
    <property type="entry name" value="MSRB"/>
    <property type="match status" value="1"/>
</dbReference>
<evidence type="ECO:0000256" key="5">
    <source>
        <dbReference type="RuleBase" id="RU365044"/>
    </source>
</evidence>
<evidence type="ECO:0000259" key="6">
    <source>
        <dbReference type="PROSITE" id="PS51790"/>
    </source>
</evidence>
<dbReference type="Proteomes" id="UP000019132">
    <property type="component" value="Unassembled WGS sequence"/>
</dbReference>
<dbReference type="GO" id="GO:0046872">
    <property type="term" value="F:metal ion binding"/>
    <property type="evidence" value="ECO:0007669"/>
    <property type="project" value="UniProtKB-KW"/>
</dbReference>
<evidence type="ECO:0000313" key="8">
    <source>
        <dbReference type="Proteomes" id="UP000019132"/>
    </source>
</evidence>
<sequence>MAAASERANRSETEWKAQLTPLQYQVLRLKGTEPAGSGEYDAHFAASGTYVCSGCHAPLYTADKKFDSGCGWPAFYDVLPHAIKKTPVSDDPSCGEIVCAACDGHLGHVIRGEGHKMPTDKRHCINSVAIVFHDDIVAAEPSA</sequence>
<dbReference type="EMBL" id="GL376586">
    <property type="status" value="NOT_ANNOTATED_CDS"/>
    <property type="molecule type" value="Genomic_DNA"/>
</dbReference>
<keyword evidence="2 5" id="KW-0479">Metal-binding</keyword>
<dbReference type="GO" id="GO:0006979">
    <property type="term" value="P:response to oxidative stress"/>
    <property type="evidence" value="ECO:0007669"/>
    <property type="project" value="InterPro"/>
</dbReference>
<proteinExistence type="inferred from homology"/>
<dbReference type="GO" id="GO:0033743">
    <property type="term" value="F:peptide-methionine (R)-S-oxide reductase activity"/>
    <property type="evidence" value="ECO:0007669"/>
    <property type="project" value="UniProtKB-EC"/>
</dbReference>
<comment type="similarity">
    <text evidence="1 5">Belongs to the MsrB Met sulfoxide reductase family.</text>
</comment>
<accession>K3X944</accession>
<dbReference type="Pfam" id="PF01641">
    <property type="entry name" value="SelR"/>
    <property type="match status" value="1"/>
</dbReference>
<dbReference type="GO" id="GO:0030091">
    <property type="term" value="P:protein repair"/>
    <property type="evidence" value="ECO:0007669"/>
    <property type="project" value="InterPro"/>
</dbReference>
<dbReference type="OMA" id="AKTDAQW"/>
<evidence type="ECO:0000256" key="1">
    <source>
        <dbReference type="ARBA" id="ARBA00007174"/>
    </source>
</evidence>
<dbReference type="EnsemblProtists" id="PYU1_T013743">
    <property type="protein sequence ID" value="PYU1_T013743"/>
    <property type="gene ID" value="PYU1_G013714"/>
</dbReference>